<accession>A0ACB9ALX6</accession>
<reference evidence="2" key="1">
    <citation type="journal article" date="2022" name="Mol. Ecol. Resour.">
        <title>The genomes of chicory, endive, great burdock and yacon provide insights into Asteraceae palaeo-polyploidization history and plant inulin production.</title>
        <authorList>
            <person name="Fan W."/>
            <person name="Wang S."/>
            <person name="Wang H."/>
            <person name="Wang A."/>
            <person name="Jiang F."/>
            <person name="Liu H."/>
            <person name="Zhao H."/>
            <person name="Xu D."/>
            <person name="Zhang Y."/>
        </authorList>
    </citation>
    <scope>NUCLEOTIDE SEQUENCE [LARGE SCALE GENOMIC DNA]</scope>
    <source>
        <strain evidence="2">cv. Punajuju</strain>
    </source>
</reference>
<name>A0ACB9ALX6_CICIN</name>
<reference evidence="1 2" key="2">
    <citation type="journal article" date="2022" name="Mol. Ecol. Resour.">
        <title>The genomes of chicory, endive, great burdock and yacon provide insights into Asteraceae paleo-polyploidization history and plant inulin production.</title>
        <authorList>
            <person name="Fan W."/>
            <person name="Wang S."/>
            <person name="Wang H."/>
            <person name="Wang A."/>
            <person name="Jiang F."/>
            <person name="Liu H."/>
            <person name="Zhao H."/>
            <person name="Xu D."/>
            <person name="Zhang Y."/>
        </authorList>
    </citation>
    <scope>NUCLEOTIDE SEQUENCE [LARGE SCALE GENOMIC DNA]</scope>
    <source>
        <strain evidence="2">cv. Punajuju</strain>
        <tissue evidence="1">Leaves</tissue>
    </source>
</reference>
<dbReference type="EMBL" id="CM042015">
    <property type="protein sequence ID" value="KAI3710634.1"/>
    <property type="molecule type" value="Genomic_DNA"/>
</dbReference>
<keyword evidence="2" id="KW-1185">Reference proteome</keyword>
<comment type="caution">
    <text evidence="1">The sequence shown here is derived from an EMBL/GenBank/DDBJ whole genome shotgun (WGS) entry which is preliminary data.</text>
</comment>
<organism evidence="1 2">
    <name type="scientific">Cichorium intybus</name>
    <name type="common">Chicory</name>
    <dbReference type="NCBI Taxonomy" id="13427"/>
    <lineage>
        <taxon>Eukaryota</taxon>
        <taxon>Viridiplantae</taxon>
        <taxon>Streptophyta</taxon>
        <taxon>Embryophyta</taxon>
        <taxon>Tracheophyta</taxon>
        <taxon>Spermatophyta</taxon>
        <taxon>Magnoliopsida</taxon>
        <taxon>eudicotyledons</taxon>
        <taxon>Gunneridae</taxon>
        <taxon>Pentapetalae</taxon>
        <taxon>asterids</taxon>
        <taxon>campanulids</taxon>
        <taxon>Asterales</taxon>
        <taxon>Asteraceae</taxon>
        <taxon>Cichorioideae</taxon>
        <taxon>Cichorieae</taxon>
        <taxon>Cichoriinae</taxon>
        <taxon>Cichorium</taxon>
    </lineage>
</organism>
<protein>
    <submittedName>
        <fullName evidence="1">Uncharacterized protein</fullName>
    </submittedName>
</protein>
<proteinExistence type="predicted"/>
<sequence length="378" mass="41173">MVQVEQLLIWICALFLTSLFQSHSAMATLTFSTSSLHPKTLTRKPGVHFPCKTFIHLPKSPNFESLSSVINRKTLIGPPIRSTTTTISESLSNTTAPQTLKSRLKNGETLYGLFLLSFSPTLAEIAGLSGYDFVVVDMEHGPGGISQALSCLHALAAARTPAILRLPDSDAAWAKKALDLGPQGIMFPMIESQKMAKKAVSYCKFPPNGVRGSAHTVVRASDYGIDNGYLSNYEDELLIMCQVESEEGVKKIDEIASVDGVDCVQMGPLDLSASMGYLWDPGNKKVKEMMKTAEKGVLKSTEKGRGGAYLSGFAMPHDSPDDLRSRGYHMISGAVDIGLFRSACVEDVKKFKMKSVDSDEENDGIEIAKDGDEKYWSE</sequence>
<dbReference type="Proteomes" id="UP001055811">
    <property type="component" value="Linkage Group LG07"/>
</dbReference>
<evidence type="ECO:0000313" key="1">
    <source>
        <dbReference type="EMBL" id="KAI3710634.1"/>
    </source>
</evidence>
<evidence type="ECO:0000313" key="2">
    <source>
        <dbReference type="Proteomes" id="UP001055811"/>
    </source>
</evidence>
<gene>
    <name evidence="1" type="ORF">L2E82_40422</name>
</gene>